<evidence type="ECO:0000313" key="2">
    <source>
        <dbReference type="EMBL" id="ABG30063.1"/>
    </source>
</evidence>
<name>Q16D80_ROSDO</name>
<dbReference type="Pfam" id="PF13401">
    <property type="entry name" value="AAA_22"/>
    <property type="match status" value="1"/>
</dbReference>
<accession>Q16D80</accession>
<sequence>MNERPAVAPASLSECHQTLAKDHDNMRETIQPIDTTVYTTLDWQVRNLLKTAGLGIARGPVGIGKSYSINRLHDELEAEGVKVILATCAPSTEGSYQAFVKTILAERNVYHTGIVDCMEAFETLIMGNPHGYIPQPSILIVDECQGMRAPVLTMLRQLWDIGDPARLNGKGTAFAMLLCGNNTFLNRSGIVREMDLHPLRDRLTMKVRLDAPDTAELDSIAQSFCPHDANALAELRKYGRKRSNVRAIAQAYRMAGTLSGAAPVSAQNVRDAIKMMEGV</sequence>
<dbReference type="STRING" id="375451.RD1_0340"/>
<dbReference type="GO" id="GO:0016887">
    <property type="term" value="F:ATP hydrolysis activity"/>
    <property type="evidence" value="ECO:0007669"/>
    <property type="project" value="InterPro"/>
</dbReference>
<keyword evidence="3" id="KW-1185">Reference proteome</keyword>
<dbReference type="SUPFAM" id="SSF52540">
    <property type="entry name" value="P-loop containing nucleoside triphosphate hydrolases"/>
    <property type="match status" value="1"/>
</dbReference>
<dbReference type="OrthoDB" id="7836219at2"/>
<dbReference type="InterPro" id="IPR027417">
    <property type="entry name" value="P-loop_NTPase"/>
</dbReference>
<organism evidence="2 3">
    <name type="scientific">Roseobacter denitrificans (strain ATCC 33942 / OCh 114)</name>
    <name type="common">Erythrobacter sp. (strain OCh 114)</name>
    <name type="synonym">Roseobacter denitrificans</name>
    <dbReference type="NCBI Taxonomy" id="375451"/>
    <lineage>
        <taxon>Bacteria</taxon>
        <taxon>Pseudomonadati</taxon>
        <taxon>Pseudomonadota</taxon>
        <taxon>Alphaproteobacteria</taxon>
        <taxon>Rhodobacterales</taxon>
        <taxon>Roseobacteraceae</taxon>
        <taxon>Roseobacter</taxon>
    </lineage>
</organism>
<dbReference type="Gene3D" id="3.40.50.300">
    <property type="entry name" value="P-loop containing nucleotide triphosphate hydrolases"/>
    <property type="match status" value="1"/>
</dbReference>
<dbReference type="HOGENOM" id="CLU_997087_0_0_5"/>
<dbReference type="KEGG" id="rde:RD1_0340"/>
<dbReference type="Proteomes" id="UP000007029">
    <property type="component" value="Chromosome"/>
</dbReference>
<dbReference type="EMBL" id="CP000362">
    <property type="protein sequence ID" value="ABG30063.1"/>
    <property type="molecule type" value="Genomic_DNA"/>
</dbReference>
<dbReference type="AlphaFoldDB" id="Q16D80"/>
<evidence type="ECO:0000259" key="1">
    <source>
        <dbReference type="Pfam" id="PF13401"/>
    </source>
</evidence>
<dbReference type="InterPro" id="IPR049945">
    <property type="entry name" value="AAA_22"/>
</dbReference>
<evidence type="ECO:0000313" key="3">
    <source>
        <dbReference type="Proteomes" id="UP000007029"/>
    </source>
</evidence>
<protein>
    <recommendedName>
        <fullName evidence="1">ORC1/DEAH AAA+ ATPase domain-containing protein</fullName>
    </recommendedName>
</protein>
<feature type="domain" description="ORC1/DEAH AAA+ ATPase" evidence="1">
    <location>
        <begin position="50"/>
        <end position="184"/>
    </location>
</feature>
<gene>
    <name evidence="2" type="ordered locus">RD1_0340</name>
</gene>
<reference evidence="2 3" key="1">
    <citation type="journal article" date="2007" name="J. Bacteriol.">
        <title>The complete genome sequence of Roseobacter denitrificans reveals a mixotrophic rather than photosynthetic metabolism.</title>
        <authorList>
            <person name="Swingley W.D."/>
            <person name="Sadekar S."/>
            <person name="Mastrian S.D."/>
            <person name="Matthies H.J."/>
            <person name="Hao J."/>
            <person name="Ramos H."/>
            <person name="Acharya C.R."/>
            <person name="Conrad A.L."/>
            <person name="Taylor H.L."/>
            <person name="Dejesa L.C."/>
            <person name="Shah M.K."/>
            <person name="O'huallachain M.E."/>
            <person name="Lince M.T."/>
            <person name="Blankenship R.E."/>
            <person name="Beatty J.T."/>
            <person name="Touchman J.W."/>
        </authorList>
    </citation>
    <scope>NUCLEOTIDE SEQUENCE [LARGE SCALE GENOMIC DNA]</scope>
    <source>
        <strain evidence="3">ATCC 33942 / OCh 114</strain>
    </source>
</reference>
<proteinExistence type="predicted"/>